<keyword evidence="1" id="KW-1133">Transmembrane helix</keyword>
<gene>
    <name evidence="2" type="ORF">DPBNPPHM_00979</name>
</gene>
<evidence type="ECO:0008006" key="4">
    <source>
        <dbReference type="Google" id="ProtNLM"/>
    </source>
</evidence>
<evidence type="ECO:0000313" key="3">
    <source>
        <dbReference type="Proteomes" id="UP000434580"/>
    </source>
</evidence>
<feature type="transmembrane region" description="Helical" evidence="1">
    <location>
        <begin position="82"/>
        <end position="101"/>
    </location>
</feature>
<feature type="transmembrane region" description="Helical" evidence="1">
    <location>
        <begin position="108"/>
        <end position="130"/>
    </location>
</feature>
<sequence length="139" mass="15156">MTPVPLIPVLIAAVAAFMFGAIWYSPLLFLKAWCKEAGIDPNTRPDNPAISYGLTFALTFVGAYALGIVMPTGSHPTHLLRFAIVIGIGIVGSSLAINYQFSDKSWRLWLIDAGHHIGRLMIMVLVLNYFGVPFKPVPS</sequence>
<feature type="transmembrane region" description="Helical" evidence="1">
    <location>
        <begin position="49"/>
        <end position="70"/>
    </location>
</feature>
<dbReference type="Proteomes" id="UP000434580">
    <property type="component" value="Unassembled WGS sequence"/>
</dbReference>
<keyword evidence="1" id="KW-0472">Membrane</keyword>
<feature type="transmembrane region" description="Helical" evidence="1">
    <location>
        <begin position="6"/>
        <end position="29"/>
    </location>
</feature>
<organism evidence="2 3">
    <name type="scientific">BD1-7 clade bacterium</name>
    <dbReference type="NCBI Taxonomy" id="2029982"/>
    <lineage>
        <taxon>Bacteria</taxon>
        <taxon>Pseudomonadati</taxon>
        <taxon>Pseudomonadota</taxon>
        <taxon>Gammaproteobacteria</taxon>
        <taxon>Cellvibrionales</taxon>
        <taxon>Spongiibacteraceae</taxon>
        <taxon>BD1-7 clade</taxon>
    </lineage>
</organism>
<name>A0A5S9PI31_9GAMM</name>
<dbReference type="OrthoDB" id="333057at2"/>
<dbReference type="InterPro" id="IPR013879">
    <property type="entry name" value="DUF1761"/>
</dbReference>
<dbReference type="Pfam" id="PF08570">
    <property type="entry name" value="DUF1761"/>
    <property type="match status" value="1"/>
</dbReference>
<keyword evidence="1" id="KW-0812">Transmembrane</keyword>
<reference evidence="2 3" key="1">
    <citation type="submission" date="2019-11" db="EMBL/GenBank/DDBJ databases">
        <authorList>
            <person name="Holert J."/>
        </authorList>
    </citation>
    <scope>NUCLEOTIDE SEQUENCE [LARGE SCALE GENOMIC DNA]</scope>
    <source>
        <strain evidence="2">BC5_2</strain>
    </source>
</reference>
<accession>A0A5S9PI31</accession>
<evidence type="ECO:0000313" key="2">
    <source>
        <dbReference type="EMBL" id="CAA0103722.1"/>
    </source>
</evidence>
<proteinExistence type="predicted"/>
<evidence type="ECO:0000256" key="1">
    <source>
        <dbReference type="SAM" id="Phobius"/>
    </source>
</evidence>
<dbReference type="EMBL" id="CACSII010000012">
    <property type="protein sequence ID" value="CAA0103722.1"/>
    <property type="molecule type" value="Genomic_DNA"/>
</dbReference>
<protein>
    <recommendedName>
        <fullName evidence="4">DUF1761 domain-containing protein</fullName>
    </recommendedName>
</protein>
<dbReference type="AlphaFoldDB" id="A0A5S9PI31"/>